<keyword evidence="3" id="KW-1185">Reference proteome</keyword>
<dbReference type="InterPro" id="IPR038460">
    <property type="entry name" value="AcetylCoA_hyd_C_sf"/>
</dbReference>
<accession>A0A1N6UCH6</accession>
<dbReference type="PANTHER" id="PTHR21432:SF20">
    <property type="entry name" value="ACETYL-COA HYDROLASE"/>
    <property type="match status" value="1"/>
</dbReference>
<organism evidence="2 3">
    <name type="scientific">Solilutibacter tolerans</name>
    <dbReference type="NCBI Taxonomy" id="1604334"/>
    <lineage>
        <taxon>Bacteria</taxon>
        <taxon>Pseudomonadati</taxon>
        <taxon>Pseudomonadota</taxon>
        <taxon>Gammaproteobacteria</taxon>
        <taxon>Lysobacterales</taxon>
        <taxon>Lysobacteraceae</taxon>
        <taxon>Solilutibacter</taxon>
    </lineage>
</organism>
<dbReference type="GO" id="GO:0008775">
    <property type="term" value="F:acetate CoA-transferase activity"/>
    <property type="evidence" value="ECO:0007669"/>
    <property type="project" value="InterPro"/>
</dbReference>
<evidence type="ECO:0000313" key="3">
    <source>
        <dbReference type="Proteomes" id="UP000241788"/>
    </source>
</evidence>
<dbReference type="GO" id="GO:0006083">
    <property type="term" value="P:acetate metabolic process"/>
    <property type="evidence" value="ECO:0007669"/>
    <property type="project" value="InterPro"/>
</dbReference>
<dbReference type="Gene3D" id="3.40.1080.20">
    <property type="entry name" value="Acetyl-CoA hydrolase/transferase C-terminal domain"/>
    <property type="match status" value="1"/>
</dbReference>
<name>A0A1N6UCH6_9GAMM</name>
<dbReference type="Proteomes" id="UP000241788">
    <property type="component" value="Unassembled WGS sequence"/>
</dbReference>
<dbReference type="EMBL" id="FTLW01000003">
    <property type="protein sequence ID" value="SIQ63368.1"/>
    <property type="molecule type" value="Genomic_DNA"/>
</dbReference>
<dbReference type="AlphaFoldDB" id="A0A1N6UCH6"/>
<proteinExistence type="predicted"/>
<dbReference type="Pfam" id="PF13336">
    <property type="entry name" value="AcetylCoA_hyd_C"/>
    <property type="match status" value="1"/>
</dbReference>
<dbReference type="PANTHER" id="PTHR21432">
    <property type="entry name" value="ACETYL-COA HYDROLASE-RELATED"/>
    <property type="match status" value="1"/>
</dbReference>
<dbReference type="InterPro" id="IPR046433">
    <property type="entry name" value="ActCoA_hydro"/>
</dbReference>
<dbReference type="GO" id="GO:0016787">
    <property type="term" value="F:hydrolase activity"/>
    <property type="evidence" value="ECO:0007669"/>
    <property type="project" value="UniProtKB-KW"/>
</dbReference>
<dbReference type="STRING" id="1604334.SAMN05421546_1620"/>
<feature type="domain" description="Acetyl-CoA hydrolase/transferase C-terminal" evidence="1">
    <location>
        <begin position="367"/>
        <end position="530"/>
    </location>
</feature>
<evidence type="ECO:0000313" key="2">
    <source>
        <dbReference type="EMBL" id="SIQ63368.1"/>
    </source>
</evidence>
<dbReference type="InterPro" id="IPR037171">
    <property type="entry name" value="NagB/RpiA_transferase-like"/>
</dbReference>
<keyword evidence="2" id="KW-0378">Hydrolase</keyword>
<dbReference type="OrthoDB" id="9801795at2"/>
<sequence>MRADSHVPLQQAVADILARIDGELRIATPLGLGKPNRLLNRLYETCVDQPDRRLQLYTALSLEPPTGGSLLEKRFLGPFVERLYGDDYPRLHYVAAMKRDALPSHIDVEEFYFQSGALLGSAQAQRRYASLNYTYVADALADRQVNCIVQRVASRAGDPRLSLSSNTDLTTDTLAAIARAGLPRPLMVAEIDPMLPWLGGSALVDDGFFDIVVQPSAPHPKLFALPRQPVGDIDHAIGLYASTLVKDGGTLQIGIGALADALSHALVLRHTDNAKYREVLRTLDPDIEQHPLVKRWGGLAPFEHGLYGCSEMINEGFRVLAERGVLKRKVVDDLPLMRRVVDGDAGIDDLHTLSRDGNSLRGAFYLGSPDFYDWLRNMDAGAARAIDMRPISEINALSRDSEALERLQRREGRFFNTCMMASALGAATSDALDDGRVVSGVGGQYNFVAMAHELDDGRSVLMLRANREANGKTTGNIVWDYGHTTIPRHLRDIYITEYGIADVRGLTDEDVIKAMCSIADARDQHGLIDTAKRNGKLAKGFSIPTDWRENTTPALKQKLARHRADGSLPDYPLGNDFTDVETRLVSALGKLKSATASTSGKLRTVSAALLAAANTHDMAAIERMGLASPKGFSEWLHARLLAWALSQIQRM</sequence>
<reference evidence="3" key="1">
    <citation type="submission" date="2017-01" db="EMBL/GenBank/DDBJ databases">
        <authorList>
            <person name="Varghese N."/>
            <person name="Submissions S."/>
        </authorList>
    </citation>
    <scope>NUCLEOTIDE SEQUENCE [LARGE SCALE GENOMIC DNA]</scope>
    <source>
        <strain evidence="3">UM1</strain>
    </source>
</reference>
<dbReference type="Gene3D" id="3.30.750.70">
    <property type="entry name" value="4-hydroxybutyrate coenzyme like domains"/>
    <property type="match status" value="1"/>
</dbReference>
<evidence type="ECO:0000259" key="1">
    <source>
        <dbReference type="Pfam" id="PF13336"/>
    </source>
</evidence>
<protein>
    <submittedName>
        <fullName evidence="2">Acyl-CoA hydrolase</fullName>
    </submittedName>
</protein>
<dbReference type="InterPro" id="IPR026888">
    <property type="entry name" value="AcetylCoA_hyd_C"/>
</dbReference>
<dbReference type="SUPFAM" id="SSF100950">
    <property type="entry name" value="NagB/RpiA/CoA transferase-like"/>
    <property type="match status" value="1"/>
</dbReference>
<gene>
    <name evidence="2" type="ORF">SAMN05421546_1620</name>
</gene>
<dbReference type="RefSeq" id="WP_076587040.1">
    <property type="nucleotide sequence ID" value="NZ_FTLW01000003.1"/>
</dbReference>